<name>E1YM53_9BACT</name>
<dbReference type="InterPro" id="IPR007711">
    <property type="entry name" value="HigB-1"/>
</dbReference>
<dbReference type="AlphaFoldDB" id="E1YM53"/>
<dbReference type="PANTHER" id="PTHR40266:SF2">
    <property type="entry name" value="TOXIN HIGB-1"/>
    <property type="match status" value="1"/>
</dbReference>
<organism evidence="1">
    <name type="scientific">uncultured Desulfobacterium sp</name>
    <dbReference type="NCBI Taxonomy" id="201089"/>
    <lineage>
        <taxon>Bacteria</taxon>
        <taxon>Pseudomonadati</taxon>
        <taxon>Thermodesulfobacteriota</taxon>
        <taxon>Desulfobacteria</taxon>
        <taxon>Desulfobacterales</taxon>
        <taxon>Desulfobacteriaceae</taxon>
        <taxon>Desulfobacterium</taxon>
        <taxon>environmental samples</taxon>
    </lineage>
</organism>
<protein>
    <recommendedName>
        <fullName evidence="2">Toxin higB-1</fullName>
    </recommendedName>
</protein>
<gene>
    <name evidence="1" type="ORF">N47_E46980</name>
</gene>
<proteinExistence type="predicted"/>
<dbReference type="Gene3D" id="3.30.2310.20">
    <property type="entry name" value="RelE-like"/>
    <property type="match status" value="1"/>
</dbReference>
<sequence>MIKSFACKDTEKMFNDRRVHRFQSFERQARKRLMVLNAAPSLNALMLNPGNMFHSLKGNRQGQYAISINKQWRVCFEWHDGNAFNVAIVDYH</sequence>
<evidence type="ECO:0000313" key="1">
    <source>
        <dbReference type="EMBL" id="CBX31186.1"/>
    </source>
</evidence>
<dbReference type="PANTHER" id="PTHR40266">
    <property type="entry name" value="TOXIN HIGB-1"/>
    <property type="match status" value="1"/>
</dbReference>
<accession>E1YM53</accession>
<dbReference type="Pfam" id="PF05015">
    <property type="entry name" value="HigB-like_toxin"/>
    <property type="match status" value="1"/>
</dbReference>
<dbReference type="InterPro" id="IPR035093">
    <property type="entry name" value="RelE/ParE_toxin_dom_sf"/>
</dbReference>
<dbReference type="EMBL" id="FR695877">
    <property type="protein sequence ID" value="CBX31186.1"/>
    <property type="molecule type" value="Genomic_DNA"/>
</dbReference>
<dbReference type="SUPFAM" id="SSF143011">
    <property type="entry name" value="RelE-like"/>
    <property type="match status" value="1"/>
</dbReference>
<evidence type="ECO:0008006" key="2">
    <source>
        <dbReference type="Google" id="ProtNLM"/>
    </source>
</evidence>
<reference evidence="1" key="1">
    <citation type="journal article" date="2011" name="Environ. Microbiol.">
        <title>Genomic insights into the metabolic potential of the polycyclic aromatic hydrocarbon degrading sulfate-reducing Deltaproteobacterium N47.</title>
        <authorList>
            <person name="Bergmann F."/>
            <person name="Selesi D."/>
            <person name="Weinmaier T."/>
            <person name="Tischler P."/>
            <person name="Rattei T."/>
            <person name="Meckenstock R.U."/>
        </authorList>
    </citation>
    <scope>NUCLEOTIDE SEQUENCE</scope>
</reference>